<reference evidence="1 2" key="1">
    <citation type="submission" date="2024-06" db="EMBL/GenBank/DDBJ databases">
        <authorList>
            <person name="Li F."/>
        </authorList>
    </citation>
    <scope>NUCLEOTIDE SEQUENCE [LARGE SCALE GENOMIC DNA]</scope>
    <source>
        <strain evidence="1 2">GXAS 311</strain>
    </source>
</reference>
<name>A0ABV2BTI2_9GAMM</name>
<dbReference type="Proteomes" id="UP001548189">
    <property type="component" value="Unassembled WGS sequence"/>
</dbReference>
<accession>A0ABV2BTI2</accession>
<sequence length="77" mass="9331">MDYEIMTKSWSKRRVQDKTEKIKSVFLADFLKQHDHFCYMHVEYENGNSEKLIARVIFNEIKQHWIVDGMKVAIRLI</sequence>
<comment type="caution">
    <text evidence="1">The sequence shown here is derived from an EMBL/GenBank/DDBJ whole genome shotgun (WGS) entry which is preliminary data.</text>
</comment>
<proteinExistence type="predicted"/>
<protein>
    <submittedName>
        <fullName evidence="1">Uncharacterized protein</fullName>
    </submittedName>
</protein>
<evidence type="ECO:0000313" key="1">
    <source>
        <dbReference type="EMBL" id="MET1255214.1"/>
    </source>
</evidence>
<keyword evidence="2" id="KW-1185">Reference proteome</keyword>
<organism evidence="1 2">
    <name type="scientific">Aliikangiella maris</name>
    <dbReference type="NCBI Taxonomy" id="3162458"/>
    <lineage>
        <taxon>Bacteria</taxon>
        <taxon>Pseudomonadati</taxon>
        <taxon>Pseudomonadota</taxon>
        <taxon>Gammaproteobacteria</taxon>
        <taxon>Oceanospirillales</taxon>
        <taxon>Pleioneaceae</taxon>
        <taxon>Aliikangiella</taxon>
    </lineage>
</organism>
<gene>
    <name evidence="1" type="ORF">ABVT43_08760</name>
</gene>
<evidence type="ECO:0000313" key="2">
    <source>
        <dbReference type="Proteomes" id="UP001548189"/>
    </source>
</evidence>
<dbReference type="EMBL" id="JBEVCJ010000008">
    <property type="protein sequence ID" value="MET1255214.1"/>
    <property type="molecule type" value="Genomic_DNA"/>
</dbReference>